<reference evidence="1 2" key="1">
    <citation type="submission" date="2020-01" db="EMBL/GenBank/DDBJ databases">
        <title>Insect and environment-associated Actinomycetes.</title>
        <authorList>
            <person name="Currrie C."/>
            <person name="Chevrette M."/>
            <person name="Carlson C."/>
            <person name="Stubbendieck R."/>
            <person name="Wendt-Pienkowski E."/>
        </authorList>
    </citation>
    <scope>NUCLEOTIDE SEQUENCE [LARGE SCALE GENOMIC DNA]</scope>
    <source>
        <strain evidence="1 2">SID7739</strain>
    </source>
</reference>
<organism evidence="1 2">
    <name type="scientific">Streptomyces rubrogriseus</name>
    <dbReference type="NCBI Taxonomy" id="194673"/>
    <lineage>
        <taxon>Bacteria</taxon>
        <taxon>Bacillati</taxon>
        <taxon>Actinomycetota</taxon>
        <taxon>Actinomycetes</taxon>
        <taxon>Kitasatosporales</taxon>
        <taxon>Streptomycetaceae</taxon>
        <taxon>Streptomyces</taxon>
        <taxon>Streptomyces violaceoruber group</taxon>
    </lineage>
</organism>
<dbReference type="EMBL" id="JAAGMQ010000544">
    <property type="protein sequence ID" value="NEC35195.1"/>
    <property type="molecule type" value="Genomic_DNA"/>
</dbReference>
<proteinExistence type="predicted"/>
<feature type="non-terminal residue" evidence="1">
    <location>
        <position position="61"/>
    </location>
</feature>
<comment type="caution">
    <text evidence="1">The sequence shown here is derived from an EMBL/GenBank/DDBJ whole genome shotgun (WGS) entry which is preliminary data.</text>
</comment>
<evidence type="ECO:0000313" key="2">
    <source>
        <dbReference type="Proteomes" id="UP000475666"/>
    </source>
</evidence>
<accession>A0A6G3TFG7</accession>
<name>A0A6G3TFG7_9ACTN</name>
<dbReference type="AlphaFoldDB" id="A0A6G3TFG7"/>
<protein>
    <recommendedName>
        <fullName evidence="3">O-antigen polymerase</fullName>
    </recommendedName>
</protein>
<sequence>MGSRGTAAAAGAVADGPRHGGVDMAGTVILAACASWSLITAAARDGRPEGVLLAVLAVTAG</sequence>
<dbReference type="Proteomes" id="UP000475666">
    <property type="component" value="Unassembled WGS sequence"/>
</dbReference>
<evidence type="ECO:0000313" key="1">
    <source>
        <dbReference type="EMBL" id="NEC35195.1"/>
    </source>
</evidence>
<gene>
    <name evidence="1" type="ORF">G3I66_18800</name>
</gene>
<evidence type="ECO:0008006" key="3">
    <source>
        <dbReference type="Google" id="ProtNLM"/>
    </source>
</evidence>